<reference evidence="2 3" key="1">
    <citation type="submission" date="2015-01" db="EMBL/GenBank/DDBJ databases">
        <title>Genome of allotetraploid Gossypium barbadense reveals genomic plasticity and fiber elongation in cotton evolution.</title>
        <authorList>
            <person name="Chen X."/>
            <person name="Liu X."/>
            <person name="Zhao B."/>
            <person name="Zheng H."/>
            <person name="Hu Y."/>
            <person name="Lu G."/>
            <person name="Yang C."/>
            <person name="Chen J."/>
            <person name="Shan C."/>
            <person name="Zhang L."/>
            <person name="Zhou Y."/>
            <person name="Wang L."/>
            <person name="Guo W."/>
            <person name="Bai Y."/>
            <person name="Ruan J."/>
            <person name="Shangguan X."/>
            <person name="Mao Y."/>
            <person name="Jiang J."/>
            <person name="Zhu Y."/>
            <person name="Lei J."/>
            <person name="Kang H."/>
            <person name="Chen S."/>
            <person name="He X."/>
            <person name="Wang R."/>
            <person name="Wang Y."/>
            <person name="Chen J."/>
            <person name="Wang L."/>
            <person name="Yu S."/>
            <person name="Wang B."/>
            <person name="Wei J."/>
            <person name="Song S."/>
            <person name="Lu X."/>
            <person name="Gao Z."/>
            <person name="Gu W."/>
            <person name="Deng X."/>
            <person name="Ma D."/>
            <person name="Wang S."/>
            <person name="Liang W."/>
            <person name="Fang L."/>
            <person name="Cai C."/>
            <person name="Zhu X."/>
            <person name="Zhou B."/>
            <person name="Zhang Y."/>
            <person name="Chen Z."/>
            <person name="Xu S."/>
            <person name="Zhu R."/>
            <person name="Wang S."/>
            <person name="Zhang T."/>
            <person name="Zhao G."/>
        </authorList>
    </citation>
    <scope>NUCLEOTIDE SEQUENCE [LARGE SCALE GENOMIC DNA]</scope>
    <source>
        <strain evidence="3">cv. Xinhai21</strain>
        <tissue evidence="2">Leaf</tissue>
    </source>
</reference>
<dbReference type="AlphaFoldDB" id="A0A2P5X8V9"/>
<organism evidence="2 3">
    <name type="scientific">Gossypium barbadense</name>
    <name type="common">Sea Island cotton</name>
    <name type="synonym">Hibiscus barbadensis</name>
    <dbReference type="NCBI Taxonomy" id="3634"/>
    <lineage>
        <taxon>Eukaryota</taxon>
        <taxon>Viridiplantae</taxon>
        <taxon>Streptophyta</taxon>
        <taxon>Embryophyta</taxon>
        <taxon>Tracheophyta</taxon>
        <taxon>Spermatophyta</taxon>
        <taxon>Magnoliopsida</taxon>
        <taxon>eudicotyledons</taxon>
        <taxon>Gunneridae</taxon>
        <taxon>Pentapetalae</taxon>
        <taxon>rosids</taxon>
        <taxon>malvids</taxon>
        <taxon>Malvales</taxon>
        <taxon>Malvaceae</taxon>
        <taxon>Malvoideae</taxon>
        <taxon>Gossypium</taxon>
    </lineage>
</organism>
<sequence>METHKPKPLLDELDIPPNQLKVGDRVLVDATDPRIATSESNREIPLTVLNIYPYSTVEEPWLTENLARTCDMLVPRPPVLNTDKTTQACAYTHGRRRSERSRTRPCDMAVCTNTPKGHGHTMSNPRGKRTAVPASKKRKGAVSFLGPTMEIRHPFIQFPLGPHEELFQILRARPLGAGRYID</sequence>
<evidence type="ECO:0000313" key="3">
    <source>
        <dbReference type="Proteomes" id="UP000239757"/>
    </source>
</evidence>
<dbReference type="EMBL" id="KZ665434">
    <property type="protein sequence ID" value="PPR99765.1"/>
    <property type="molecule type" value="Genomic_DNA"/>
</dbReference>
<feature type="region of interest" description="Disordered" evidence="1">
    <location>
        <begin position="92"/>
        <end position="139"/>
    </location>
</feature>
<protein>
    <submittedName>
        <fullName evidence="2">Uncharacterized protein</fullName>
    </submittedName>
</protein>
<name>A0A2P5X8V9_GOSBA</name>
<proteinExistence type="predicted"/>
<gene>
    <name evidence="2" type="ORF">GOBAR_AA20900</name>
</gene>
<evidence type="ECO:0000256" key="1">
    <source>
        <dbReference type="SAM" id="MobiDB-lite"/>
    </source>
</evidence>
<accession>A0A2P5X8V9</accession>
<evidence type="ECO:0000313" key="2">
    <source>
        <dbReference type="EMBL" id="PPR99765.1"/>
    </source>
</evidence>
<dbReference type="Proteomes" id="UP000239757">
    <property type="component" value="Unassembled WGS sequence"/>
</dbReference>